<dbReference type="OrthoDB" id="3996131at2759"/>
<protein>
    <submittedName>
        <fullName evidence="1">Uncharacterized protein</fullName>
    </submittedName>
</protein>
<evidence type="ECO:0000313" key="1">
    <source>
        <dbReference type="EMBL" id="KAG0690343.1"/>
    </source>
</evidence>
<organism evidence="1 2">
    <name type="scientific">Pichia californica</name>
    <dbReference type="NCBI Taxonomy" id="460514"/>
    <lineage>
        <taxon>Eukaryota</taxon>
        <taxon>Fungi</taxon>
        <taxon>Dikarya</taxon>
        <taxon>Ascomycota</taxon>
        <taxon>Saccharomycotina</taxon>
        <taxon>Pichiomycetes</taxon>
        <taxon>Pichiales</taxon>
        <taxon>Pichiaceae</taxon>
        <taxon>Pichia</taxon>
    </lineage>
</organism>
<evidence type="ECO:0000313" key="2">
    <source>
        <dbReference type="Proteomes" id="UP000697127"/>
    </source>
</evidence>
<dbReference type="AlphaFoldDB" id="A0A9P6WQK9"/>
<accession>A0A9P6WQK9</accession>
<keyword evidence="2" id="KW-1185">Reference proteome</keyword>
<dbReference type="EMBL" id="PUHW01000035">
    <property type="protein sequence ID" value="KAG0690343.1"/>
    <property type="molecule type" value="Genomic_DNA"/>
</dbReference>
<gene>
    <name evidence="1" type="ORF">C6P40_003161</name>
</gene>
<dbReference type="Proteomes" id="UP000697127">
    <property type="component" value="Unassembled WGS sequence"/>
</dbReference>
<comment type="caution">
    <text evidence="1">The sequence shown here is derived from an EMBL/GenBank/DDBJ whole genome shotgun (WGS) entry which is preliminary data.</text>
</comment>
<name>A0A9P6WQK9_9ASCO</name>
<sequence>MKKLEKMFKNLKIGSKSEKETLNEAVMSKGEHTRKRYKNLNQERTCFVSSSAYQSEQKIHKILRERYGSGKMYCEGCARHKNNDNNRMIKTVSVHTEWFMIPRNEMGVIWDIIESQCHMIEANK</sequence>
<proteinExistence type="predicted"/>
<reference evidence="1" key="1">
    <citation type="submission" date="2020-11" db="EMBL/GenBank/DDBJ databases">
        <title>Kefir isolates.</title>
        <authorList>
            <person name="Marcisauskas S."/>
            <person name="Kim Y."/>
            <person name="Blasche S."/>
        </authorList>
    </citation>
    <scope>NUCLEOTIDE SEQUENCE</scope>
    <source>
        <strain evidence="1">Olga-1</strain>
    </source>
</reference>